<proteinExistence type="inferred from homology"/>
<dbReference type="GO" id="GO:0004252">
    <property type="term" value="F:serine-type endopeptidase activity"/>
    <property type="evidence" value="ECO:0007669"/>
    <property type="project" value="InterPro"/>
</dbReference>
<dbReference type="InterPro" id="IPR000209">
    <property type="entry name" value="Peptidase_S8/S53_dom"/>
</dbReference>
<evidence type="ECO:0000256" key="3">
    <source>
        <dbReference type="ARBA" id="ARBA00022801"/>
    </source>
</evidence>
<evidence type="ECO:0000259" key="6">
    <source>
        <dbReference type="Pfam" id="PF00082"/>
    </source>
</evidence>
<dbReference type="RefSeq" id="WP_154532050.1">
    <property type="nucleotide sequence ID" value="NZ_JAQXTV010000012.1"/>
</dbReference>
<dbReference type="PROSITE" id="PS00136">
    <property type="entry name" value="SUBTILASE_ASP"/>
    <property type="match status" value="1"/>
</dbReference>
<feature type="domain" description="Peptidase S8/S53" evidence="6">
    <location>
        <begin position="111"/>
        <end position="336"/>
    </location>
</feature>
<dbReference type="InterPro" id="IPR022398">
    <property type="entry name" value="Peptidase_S8_His-AS"/>
</dbReference>
<dbReference type="Gene3D" id="3.40.50.200">
    <property type="entry name" value="Peptidase S8/S53 domain"/>
    <property type="match status" value="1"/>
</dbReference>
<dbReference type="SUPFAM" id="SSF52743">
    <property type="entry name" value="Subtilisin-like"/>
    <property type="match status" value="1"/>
</dbReference>
<dbReference type="PROSITE" id="PS51892">
    <property type="entry name" value="SUBTILASE"/>
    <property type="match status" value="1"/>
</dbReference>
<keyword evidence="3" id="KW-0378">Hydrolase</keyword>
<evidence type="ECO:0000313" key="7">
    <source>
        <dbReference type="EMBL" id="MSR92153.1"/>
    </source>
</evidence>
<comment type="similarity">
    <text evidence="1 5">Belongs to the peptidase S8 family.</text>
</comment>
<sequence>MKSVHAYTIGDAKMQNAEKMKITDVTKNFSKEILEEKTKGDLKESYNTKGKAMDPEREVWVVVQMKSDSPTYFTNSTEKNNENTVLTKAVEENSKTTADSKKDNNKSDFKGSGMKVAVIDTGLDYKHSAFKKSPAYYSMTKETISNVFSDTIAYQETSCDVDTVFKSAKVPYTFDYADVDEEVMPTEASVTKYGNDHGTHVAGIIAGNDDKLTGVAPDAQLMIMKVFSDKSGGAQTVDILAALNDSVILGADVINMSLGSSGGFESEESDSLISRIYNSVSNNGINLVVSAGNAFSSSYSSTAGDMPLSTNPDTGIIGSPSSYDSSLSVASINSYAPKNIIAGGKSIAYTDISGHSIIKELKADSFGISVFDNCKKLSKFTVEVSVVHLQHLQFILVHQVMLKVLHLQ</sequence>
<keyword evidence="8" id="KW-1185">Reference proteome</keyword>
<evidence type="ECO:0000256" key="2">
    <source>
        <dbReference type="ARBA" id="ARBA00022670"/>
    </source>
</evidence>
<dbReference type="PANTHER" id="PTHR43806:SF11">
    <property type="entry name" value="CEREVISIN-RELATED"/>
    <property type="match status" value="1"/>
</dbReference>
<accession>A0A7X2MZZ1</accession>
<evidence type="ECO:0000256" key="5">
    <source>
        <dbReference type="PROSITE-ProRule" id="PRU01240"/>
    </source>
</evidence>
<gene>
    <name evidence="7" type="ORF">FYJ33_12300</name>
</gene>
<evidence type="ECO:0000256" key="1">
    <source>
        <dbReference type="ARBA" id="ARBA00011073"/>
    </source>
</evidence>
<comment type="caution">
    <text evidence="5">Lacks conserved residue(s) required for the propagation of feature annotation.</text>
</comment>
<name>A0A7X2MZZ1_9CLOT</name>
<evidence type="ECO:0000256" key="4">
    <source>
        <dbReference type="ARBA" id="ARBA00022825"/>
    </source>
</evidence>
<dbReference type="InterPro" id="IPR023827">
    <property type="entry name" value="Peptidase_S8_Asp-AS"/>
</dbReference>
<comment type="caution">
    <text evidence="7">The sequence shown here is derived from an EMBL/GenBank/DDBJ whole genome shotgun (WGS) entry which is preliminary data.</text>
</comment>
<dbReference type="Proteomes" id="UP000460287">
    <property type="component" value="Unassembled WGS sequence"/>
</dbReference>
<dbReference type="GO" id="GO:0006508">
    <property type="term" value="P:proteolysis"/>
    <property type="evidence" value="ECO:0007669"/>
    <property type="project" value="UniProtKB-KW"/>
</dbReference>
<keyword evidence="2" id="KW-0645">Protease</keyword>
<dbReference type="PROSITE" id="PS00137">
    <property type="entry name" value="SUBTILASE_HIS"/>
    <property type="match status" value="1"/>
</dbReference>
<dbReference type="PANTHER" id="PTHR43806">
    <property type="entry name" value="PEPTIDASE S8"/>
    <property type="match status" value="1"/>
</dbReference>
<organism evidence="7 8">
    <name type="scientific">Inconstantimicrobium porci</name>
    <dbReference type="NCBI Taxonomy" id="2652291"/>
    <lineage>
        <taxon>Bacteria</taxon>
        <taxon>Bacillati</taxon>
        <taxon>Bacillota</taxon>
        <taxon>Clostridia</taxon>
        <taxon>Eubacteriales</taxon>
        <taxon>Clostridiaceae</taxon>
        <taxon>Inconstantimicrobium</taxon>
    </lineage>
</organism>
<dbReference type="AlphaFoldDB" id="A0A7X2MZZ1"/>
<dbReference type="InterPro" id="IPR050131">
    <property type="entry name" value="Peptidase_S8_subtilisin-like"/>
</dbReference>
<reference evidence="7 8" key="1">
    <citation type="submission" date="2019-08" db="EMBL/GenBank/DDBJ databases">
        <title>In-depth cultivation of the pig gut microbiome towards novel bacterial diversity and tailored functional studies.</title>
        <authorList>
            <person name="Wylensek D."/>
            <person name="Hitch T.C.A."/>
            <person name="Clavel T."/>
        </authorList>
    </citation>
    <scope>NUCLEOTIDE SEQUENCE [LARGE SCALE GENOMIC DNA]</scope>
    <source>
        <strain evidence="7 8">WCA-383-APC-5B</strain>
    </source>
</reference>
<dbReference type="EMBL" id="VULX01000023">
    <property type="protein sequence ID" value="MSR92153.1"/>
    <property type="molecule type" value="Genomic_DNA"/>
</dbReference>
<keyword evidence="4" id="KW-0720">Serine protease</keyword>
<dbReference type="Pfam" id="PF00082">
    <property type="entry name" value="Peptidase_S8"/>
    <property type="match status" value="1"/>
</dbReference>
<dbReference type="InterPro" id="IPR015500">
    <property type="entry name" value="Peptidase_S8_subtilisin-rel"/>
</dbReference>
<evidence type="ECO:0000313" key="8">
    <source>
        <dbReference type="Proteomes" id="UP000460287"/>
    </source>
</evidence>
<dbReference type="PRINTS" id="PR00723">
    <property type="entry name" value="SUBTILISIN"/>
</dbReference>
<protein>
    <submittedName>
        <fullName evidence="7">S8 family serine peptidase</fullName>
    </submittedName>
</protein>
<dbReference type="InterPro" id="IPR036852">
    <property type="entry name" value="Peptidase_S8/S53_dom_sf"/>
</dbReference>